<dbReference type="Proteomes" id="UP000004506">
    <property type="component" value="Unassembled WGS sequence"/>
</dbReference>
<comment type="caution">
    <text evidence="2">The sequence shown here is derived from an EMBL/GenBank/DDBJ whole genome shotgun (WGS) entry which is preliminary data.</text>
</comment>
<organism evidence="2 3">
    <name type="scientific">Providencia stuartii ATCC 25827</name>
    <dbReference type="NCBI Taxonomy" id="471874"/>
    <lineage>
        <taxon>Bacteria</taxon>
        <taxon>Pseudomonadati</taxon>
        <taxon>Pseudomonadota</taxon>
        <taxon>Gammaproteobacteria</taxon>
        <taxon>Enterobacterales</taxon>
        <taxon>Morganellaceae</taxon>
        <taxon>Providencia</taxon>
    </lineage>
</organism>
<keyword evidence="1" id="KW-0812">Transmembrane</keyword>
<feature type="transmembrane region" description="Helical" evidence="1">
    <location>
        <begin position="12"/>
        <end position="39"/>
    </location>
</feature>
<reference evidence="3" key="1">
    <citation type="submission" date="2008-04" db="EMBL/GenBank/DDBJ databases">
        <title>Draft genome sequence of Providencia stuartii (ATCC 25827).</title>
        <authorList>
            <person name="Sudarsanam P."/>
            <person name="Ley R."/>
            <person name="Guruge J."/>
            <person name="Turnbaugh P.J."/>
            <person name="Mahowald M."/>
            <person name="Liep D."/>
            <person name="Gordon J."/>
        </authorList>
    </citation>
    <scope>NUCLEOTIDE SEQUENCE [LARGE SCALE GENOMIC DNA]</scope>
    <source>
        <strain evidence="3">ATCC 25827</strain>
    </source>
</reference>
<dbReference type="AlphaFoldDB" id="A0AA86YP12"/>
<proteinExistence type="predicted"/>
<sequence length="42" mass="4800">MQKKLTPNQKSLILFIGFLAIYLLPGRVFNIEIIIIGSIRVQ</sequence>
<dbReference type="EMBL" id="ABJD02000048">
    <property type="protein sequence ID" value="EDU61432.1"/>
    <property type="molecule type" value="Genomic_DNA"/>
</dbReference>
<gene>
    <name evidence="2" type="ORF">PROSTU_00622</name>
</gene>
<evidence type="ECO:0000313" key="3">
    <source>
        <dbReference type="Proteomes" id="UP000004506"/>
    </source>
</evidence>
<keyword evidence="1" id="KW-1133">Transmembrane helix</keyword>
<evidence type="ECO:0000256" key="1">
    <source>
        <dbReference type="SAM" id="Phobius"/>
    </source>
</evidence>
<reference evidence="3" key="2">
    <citation type="submission" date="2008-04" db="EMBL/GenBank/DDBJ databases">
        <title>Draft genome sequence of Providencia stuartii(ATCC 25827).</title>
        <authorList>
            <person name="Sudarsanam P."/>
            <person name="Ley R."/>
            <person name="Guruge J."/>
            <person name="Turnbaugh P.J."/>
            <person name="Mahowald M."/>
            <person name="Liep D."/>
            <person name="Gordon J."/>
        </authorList>
    </citation>
    <scope>NUCLEOTIDE SEQUENCE [LARGE SCALE GENOMIC DNA]</scope>
    <source>
        <strain evidence="3">ATCC 25827</strain>
    </source>
</reference>
<reference evidence="2 3" key="3">
    <citation type="submission" date="2008-05" db="EMBL/GenBank/DDBJ databases">
        <authorList>
            <person name="Fulton L."/>
            <person name="Clifton S."/>
            <person name="Fulton B."/>
            <person name="Xu J."/>
            <person name="Minx P."/>
            <person name="Pepin K.H."/>
            <person name="Johnson M."/>
            <person name="Thiruvilangam P."/>
            <person name="Bhonagiri V."/>
            <person name="Nash W.E."/>
            <person name="Mardis E.R."/>
            <person name="Wilson R.K."/>
        </authorList>
    </citation>
    <scope>NUCLEOTIDE SEQUENCE [LARGE SCALE GENOMIC DNA]</scope>
    <source>
        <strain evidence="2 3">ATCC 25827</strain>
    </source>
</reference>
<protein>
    <submittedName>
        <fullName evidence="2">Uncharacterized protein</fullName>
    </submittedName>
</protein>
<name>A0AA86YP12_PROST</name>
<accession>A0AA86YP12</accession>
<evidence type="ECO:0000313" key="2">
    <source>
        <dbReference type="EMBL" id="EDU61432.1"/>
    </source>
</evidence>
<keyword evidence="1" id="KW-0472">Membrane</keyword>